<dbReference type="EMBL" id="SNWD01000005">
    <property type="protein sequence ID" value="TDN82851.1"/>
    <property type="molecule type" value="Genomic_DNA"/>
</dbReference>
<dbReference type="GO" id="GO:0003677">
    <property type="term" value="F:DNA binding"/>
    <property type="evidence" value="ECO:0007669"/>
    <property type="project" value="InterPro"/>
</dbReference>
<comment type="similarity">
    <text evidence="6">Belongs to the DNA polymerase HolA subunit family.</text>
</comment>
<dbReference type="AlphaFoldDB" id="A0A4R6FMN5"/>
<dbReference type="SUPFAM" id="SSF52540">
    <property type="entry name" value="P-loop containing nucleoside triphosphate hydrolases"/>
    <property type="match status" value="1"/>
</dbReference>
<protein>
    <recommendedName>
        <fullName evidence="1">DNA-directed DNA polymerase</fullName>
        <ecNumber evidence="1">2.7.7.7</ecNumber>
    </recommendedName>
</protein>
<dbReference type="GO" id="GO:0003887">
    <property type="term" value="F:DNA-directed DNA polymerase activity"/>
    <property type="evidence" value="ECO:0007669"/>
    <property type="project" value="UniProtKB-KW"/>
</dbReference>
<dbReference type="Gene3D" id="3.40.50.300">
    <property type="entry name" value="P-loop containing nucleotide triphosphate hydrolases"/>
    <property type="match status" value="1"/>
</dbReference>
<dbReference type="SUPFAM" id="SSF48019">
    <property type="entry name" value="post-AAA+ oligomerization domain-like"/>
    <property type="match status" value="1"/>
</dbReference>
<evidence type="ECO:0000256" key="2">
    <source>
        <dbReference type="ARBA" id="ARBA00022679"/>
    </source>
</evidence>
<dbReference type="InterPro" id="IPR027417">
    <property type="entry name" value="P-loop_NTPase"/>
</dbReference>
<dbReference type="Proteomes" id="UP000295493">
    <property type="component" value="Unassembled WGS sequence"/>
</dbReference>
<accession>A0A4R6FMN5</accession>
<evidence type="ECO:0000256" key="4">
    <source>
        <dbReference type="ARBA" id="ARBA00022705"/>
    </source>
</evidence>
<evidence type="ECO:0000256" key="7">
    <source>
        <dbReference type="ARBA" id="ARBA00049244"/>
    </source>
</evidence>
<reference evidence="8 9" key="1">
    <citation type="submission" date="2019-03" db="EMBL/GenBank/DDBJ databases">
        <title>Genomic Encyclopedia of Type Strains, Phase IV (KMG-IV): sequencing the most valuable type-strain genomes for metagenomic binning, comparative biology and taxonomic classification.</title>
        <authorList>
            <person name="Goeker M."/>
        </authorList>
    </citation>
    <scope>NUCLEOTIDE SEQUENCE [LARGE SCALE GENOMIC DNA]</scope>
    <source>
        <strain evidence="8 9">DSM 25059</strain>
    </source>
</reference>
<dbReference type="Gene3D" id="1.20.272.10">
    <property type="match status" value="1"/>
</dbReference>
<dbReference type="PANTHER" id="PTHR34388:SF1">
    <property type="entry name" value="DNA POLYMERASE III SUBUNIT DELTA"/>
    <property type="match status" value="1"/>
</dbReference>
<gene>
    <name evidence="8" type="ORF">EV664_10547</name>
</gene>
<dbReference type="NCBIfam" id="TIGR01128">
    <property type="entry name" value="holA"/>
    <property type="match status" value="1"/>
</dbReference>
<evidence type="ECO:0000256" key="5">
    <source>
        <dbReference type="ARBA" id="ARBA00022932"/>
    </source>
</evidence>
<evidence type="ECO:0000256" key="3">
    <source>
        <dbReference type="ARBA" id="ARBA00022695"/>
    </source>
</evidence>
<dbReference type="GO" id="GO:0009360">
    <property type="term" value="C:DNA polymerase III complex"/>
    <property type="evidence" value="ECO:0007669"/>
    <property type="project" value="TreeGrafter"/>
</dbReference>
<dbReference type="RefSeq" id="WP_133495404.1">
    <property type="nucleotide sequence ID" value="NZ_BMLU01000005.1"/>
</dbReference>
<comment type="catalytic activity">
    <reaction evidence="7">
        <text>DNA(n) + a 2'-deoxyribonucleoside 5'-triphosphate = DNA(n+1) + diphosphate</text>
        <dbReference type="Rhea" id="RHEA:22508"/>
        <dbReference type="Rhea" id="RHEA-COMP:17339"/>
        <dbReference type="Rhea" id="RHEA-COMP:17340"/>
        <dbReference type="ChEBI" id="CHEBI:33019"/>
        <dbReference type="ChEBI" id="CHEBI:61560"/>
        <dbReference type="ChEBI" id="CHEBI:173112"/>
        <dbReference type="EC" id="2.7.7.7"/>
    </reaction>
</comment>
<keyword evidence="9" id="KW-1185">Reference proteome</keyword>
<keyword evidence="2" id="KW-0808">Transferase</keyword>
<proteinExistence type="inferred from homology"/>
<dbReference type="EC" id="2.7.7.7" evidence="1"/>
<evidence type="ECO:0000313" key="9">
    <source>
        <dbReference type="Proteomes" id="UP000295493"/>
    </source>
</evidence>
<dbReference type="OrthoDB" id="9804983at2"/>
<dbReference type="GO" id="GO:0006261">
    <property type="term" value="P:DNA-templated DNA replication"/>
    <property type="evidence" value="ECO:0007669"/>
    <property type="project" value="TreeGrafter"/>
</dbReference>
<keyword evidence="4" id="KW-0235">DNA replication</keyword>
<evidence type="ECO:0000256" key="1">
    <source>
        <dbReference type="ARBA" id="ARBA00012417"/>
    </source>
</evidence>
<comment type="caution">
    <text evidence="8">The sequence shown here is derived from an EMBL/GenBank/DDBJ whole genome shotgun (WGS) entry which is preliminary data.</text>
</comment>
<dbReference type="InterPro" id="IPR008921">
    <property type="entry name" value="DNA_pol3_clamp-load_cplx_C"/>
</dbReference>
<dbReference type="PANTHER" id="PTHR34388">
    <property type="entry name" value="DNA POLYMERASE III SUBUNIT DELTA"/>
    <property type="match status" value="1"/>
</dbReference>
<sequence length="339" mass="36202">MKANAGSIQRYLDRPDPEIRLYLFHGPDEAGAHAYAARLAAALGQGVERVDVEPASLRNEPGRLIDEAASLSLFGEKRLIRIFGAGEESYEALRLLTSADQPVANPVVVVAPGLKGTGKTVKLAVAAPGAISMACYVPEGADAARLASTLARDAGVRLTGDAPARLWEVSGGDRAVLAQEVEKLALFLDAGPDRPREADVETLEQIAADREEAQIFETIAAIIEGDAVSVGDALRTLEEGPGSIPLLRQLARKLVTLAGLRAEVDAGVTIADVVERHRIFFKEKPATTRALRRWSSAHLAQAIDRVRESERRIMSSASAGDILTRQLALRLSASIGRRG</sequence>
<evidence type="ECO:0000256" key="6">
    <source>
        <dbReference type="ARBA" id="ARBA00034754"/>
    </source>
</evidence>
<dbReference type="Gene3D" id="1.10.8.60">
    <property type="match status" value="1"/>
</dbReference>
<evidence type="ECO:0000313" key="8">
    <source>
        <dbReference type="EMBL" id="TDN82851.1"/>
    </source>
</evidence>
<dbReference type="InterPro" id="IPR005790">
    <property type="entry name" value="DNA_polIII_delta"/>
</dbReference>
<keyword evidence="3" id="KW-0548">Nucleotidyltransferase</keyword>
<organism evidence="8 9">
    <name type="scientific">Stakelama pacifica</name>
    <dbReference type="NCBI Taxonomy" id="517720"/>
    <lineage>
        <taxon>Bacteria</taxon>
        <taxon>Pseudomonadati</taxon>
        <taxon>Pseudomonadota</taxon>
        <taxon>Alphaproteobacteria</taxon>
        <taxon>Sphingomonadales</taxon>
        <taxon>Sphingomonadaceae</taxon>
        <taxon>Stakelama</taxon>
    </lineage>
</organism>
<name>A0A4R6FMN5_9SPHN</name>
<keyword evidence="5" id="KW-0239">DNA-directed DNA polymerase</keyword>